<keyword evidence="2" id="KW-1185">Reference proteome</keyword>
<organism evidence="2 3">
    <name type="scientific">Panagrolaimus davidi</name>
    <dbReference type="NCBI Taxonomy" id="227884"/>
    <lineage>
        <taxon>Eukaryota</taxon>
        <taxon>Metazoa</taxon>
        <taxon>Ecdysozoa</taxon>
        <taxon>Nematoda</taxon>
        <taxon>Chromadorea</taxon>
        <taxon>Rhabditida</taxon>
        <taxon>Tylenchina</taxon>
        <taxon>Panagrolaimomorpha</taxon>
        <taxon>Panagrolaimoidea</taxon>
        <taxon>Panagrolaimidae</taxon>
        <taxon>Panagrolaimus</taxon>
    </lineage>
</organism>
<dbReference type="WBParaSite" id="PDA_v2.g2908.t1">
    <property type="protein sequence ID" value="PDA_v2.g2908.t1"/>
    <property type="gene ID" value="PDA_v2.g2908"/>
</dbReference>
<name>A0A914QCS4_9BILA</name>
<feature type="region of interest" description="Disordered" evidence="1">
    <location>
        <begin position="49"/>
        <end position="68"/>
    </location>
</feature>
<evidence type="ECO:0000313" key="2">
    <source>
        <dbReference type="Proteomes" id="UP000887578"/>
    </source>
</evidence>
<evidence type="ECO:0000256" key="1">
    <source>
        <dbReference type="SAM" id="MobiDB-lite"/>
    </source>
</evidence>
<dbReference type="AlphaFoldDB" id="A0A914QCS4"/>
<protein>
    <submittedName>
        <fullName evidence="3">Uncharacterized protein</fullName>
    </submittedName>
</protein>
<dbReference type="Proteomes" id="UP000887578">
    <property type="component" value="Unplaced"/>
</dbReference>
<reference evidence="3" key="1">
    <citation type="submission" date="2022-11" db="UniProtKB">
        <authorList>
            <consortium name="WormBaseParasite"/>
        </authorList>
    </citation>
    <scope>IDENTIFICATION</scope>
</reference>
<accession>A0A914QCS4</accession>
<feature type="compositionally biased region" description="Basic and acidic residues" evidence="1">
    <location>
        <begin position="18"/>
        <end position="27"/>
    </location>
</feature>
<sequence>MADIFSNDPIDGAPEEEISGKNKNDEIDISHLKAPNVEELGPSAAAAAIVPQPPNHVPNEQPVASEKKVVESQRITSIKVSGEVFEKSISSSELVSEHELEKKNSKFVANSSRHAGVK</sequence>
<proteinExistence type="predicted"/>
<feature type="region of interest" description="Disordered" evidence="1">
    <location>
        <begin position="1"/>
        <end position="27"/>
    </location>
</feature>
<evidence type="ECO:0000313" key="3">
    <source>
        <dbReference type="WBParaSite" id="PDA_v2.g2908.t1"/>
    </source>
</evidence>